<evidence type="ECO:0000313" key="2">
    <source>
        <dbReference type="EMBL" id="MCD7467519.1"/>
    </source>
</evidence>
<dbReference type="Proteomes" id="UP000823775">
    <property type="component" value="Unassembled WGS sequence"/>
</dbReference>
<gene>
    <name evidence="2" type="ORF">HAX54_004992</name>
</gene>
<comment type="caution">
    <text evidence="2">The sequence shown here is derived from an EMBL/GenBank/DDBJ whole genome shotgun (WGS) entry which is preliminary data.</text>
</comment>
<protein>
    <submittedName>
        <fullName evidence="2">Uncharacterized protein</fullName>
    </submittedName>
</protein>
<sequence length="150" mass="16941">MRTILKYSCYRGSADSAKLKMALGESKDETPGALNIQQGVEEPDEESDDDHPLSWKDPTCGDTVILVVYVVVWMDFGAIAQIIIPLPQAPIMLLLLFFMLKGIMKRRNIMLKISKYGKTDPRAYESNEAAAYRIGRNLKMDECQAHKNED</sequence>
<organism evidence="2 3">
    <name type="scientific">Datura stramonium</name>
    <name type="common">Jimsonweed</name>
    <name type="synonym">Common thornapple</name>
    <dbReference type="NCBI Taxonomy" id="4076"/>
    <lineage>
        <taxon>Eukaryota</taxon>
        <taxon>Viridiplantae</taxon>
        <taxon>Streptophyta</taxon>
        <taxon>Embryophyta</taxon>
        <taxon>Tracheophyta</taxon>
        <taxon>Spermatophyta</taxon>
        <taxon>Magnoliopsida</taxon>
        <taxon>eudicotyledons</taxon>
        <taxon>Gunneridae</taxon>
        <taxon>Pentapetalae</taxon>
        <taxon>asterids</taxon>
        <taxon>lamiids</taxon>
        <taxon>Solanales</taxon>
        <taxon>Solanaceae</taxon>
        <taxon>Solanoideae</taxon>
        <taxon>Datureae</taxon>
        <taxon>Datura</taxon>
    </lineage>
</organism>
<dbReference type="EMBL" id="JACEIK010001239">
    <property type="protein sequence ID" value="MCD7467519.1"/>
    <property type="molecule type" value="Genomic_DNA"/>
</dbReference>
<proteinExistence type="predicted"/>
<keyword evidence="3" id="KW-1185">Reference proteome</keyword>
<feature type="transmembrane region" description="Helical" evidence="1">
    <location>
        <begin position="78"/>
        <end position="100"/>
    </location>
</feature>
<evidence type="ECO:0000256" key="1">
    <source>
        <dbReference type="SAM" id="Phobius"/>
    </source>
</evidence>
<evidence type="ECO:0000313" key="3">
    <source>
        <dbReference type="Proteomes" id="UP000823775"/>
    </source>
</evidence>
<reference evidence="2 3" key="1">
    <citation type="journal article" date="2021" name="BMC Genomics">
        <title>Datura genome reveals duplications of psychoactive alkaloid biosynthetic genes and high mutation rate following tissue culture.</title>
        <authorList>
            <person name="Rajewski A."/>
            <person name="Carter-House D."/>
            <person name="Stajich J."/>
            <person name="Litt A."/>
        </authorList>
    </citation>
    <scope>NUCLEOTIDE SEQUENCE [LARGE SCALE GENOMIC DNA]</scope>
    <source>
        <strain evidence="2">AR-01</strain>
    </source>
</reference>
<keyword evidence="1" id="KW-0812">Transmembrane</keyword>
<accession>A0ABS8T7Y5</accession>
<name>A0ABS8T7Y5_DATST</name>
<keyword evidence="1" id="KW-0472">Membrane</keyword>
<keyword evidence="1" id="KW-1133">Transmembrane helix</keyword>